<feature type="compositionally biased region" description="Gly residues" evidence="1">
    <location>
        <begin position="238"/>
        <end position="252"/>
    </location>
</feature>
<evidence type="ECO:0000256" key="1">
    <source>
        <dbReference type="SAM" id="MobiDB-lite"/>
    </source>
</evidence>
<sequence>MSTATRKSAIRGMFLIAHNRLTSYMARAGLLLTAIPMTVDAIDAIPEAQRALYKESNGKFVLDVDGYEDPVGLKSALQAERQNAKTATQQAAAWKALGKTPEEIQALVDAAAQAEQDRLGKSGEWDKLKQQMADQHKTELGKKDERISALTKSLERRLIDADATAAIADAKGVPALLLPHVRASVKVIEDGGDFKVQVVDAAGNPRVNGKGEFLSIADLVGEMRQSDVFGRAFEPSGTTGGGASGGGSGGGAKTMKQAAFDALPPKARAKAMADGYSIVE</sequence>
<name>A0ABT8RZ58_9BURK</name>
<keyword evidence="3" id="KW-1185">Reference proteome</keyword>
<gene>
    <name evidence="2" type="ORF">Q2T77_06640</name>
</gene>
<protein>
    <submittedName>
        <fullName evidence="2">Uncharacterized protein</fullName>
    </submittedName>
</protein>
<reference evidence="2" key="1">
    <citation type="submission" date="2023-06" db="EMBL/GenBank/DDBJ databases">
        <authorList>
            <person name="Jiang Y."/>
            <person name="Liu Q."/>
        </authorList>
    </citation>
    <scope>NUCLEOTIDE SEQUENCE</scope>
    <source>
        <strain evidence="2">CGMCC 1.12090</strain>
    </source>
</reference>
<evidence type="ECO:0000313" key="2">
    <source>
        <dbReference type="EMBL" id="MDO1531958.1"/>
    </source>
</evidence>
<dbReference type="Proteomes" id="UP001169027">
    <property type="component" value="Unassembled WGS sequence"/>
</dbReference>
<proteinExistence type="predicted"/>
<comment type="caution">
    <text evidence="2">The sequence shown here is derived from an EMBL/GenBank/DDBJ whole genome shotgun (WGS) entry which is preliminary data.</text>
</comment>
<evidence type="ECO:0000313" key="3">
    <source>
        <dbReference type="Proteomes" id="UP001169027"/>
    </source>
</evidence>
<feature type="region of interest" description="Disordered" evidence="1">
    <location>
        <begin position="231"/>
        <end position="257"/>
    </location>
</feature>
<organism evidence="2 3">
    <name type="scientific">Variovorax ginsengisoli</name>
    <dbReference type="NCBI Taxonomy" id="363844"/>
    <lineage>
        <taxon>Bacteria</taxon>
        <taxon>Pseudomonadati</taxon>
        <taxon>Pseudomonadota</taxon>
        <taxon>Betaproteobacteria</taxon>
        <taxon>Burkholderiales</taxon>
        <taxon>Comamonadaceae</taxon>
        <taxon>Variovorax</taxon>
    </lineage>
</organism>
<accession>A0ABT8RZ58</accession>
<dbReference type="RefSeq" id="WP_301805680.1">
    <property type="nucleotide sequence ID" value="NZ_JAUJZH010000003.1"/>
</dbReference>
<dbReference type="EMBL" id="JAUKVY010000003">
    <property type="protein sequence ID" value="MDO1531958.1"/>
    <property type="molecule type" value="Genomic_DNA"/>
</dbReference>